<dbReference type="RefSeq" id="XP_033392982.1">
    <property type="nucleotide sequence ID" value="XM_033543557.1"/>
</dbReference>
<evidence type="ECO:0000256" key="1">
    <source>
        <dbReference type="SAM" id="MobiDB-lite"/>
    </source>
</evidence>
<feature type="compositionally biased region" description="Basic and acidic residues" evidence="1">
    <location>
        <begin position="177"/>
        <end position="187"/>
    </location>
</feature>
<evidence type="ECO:0000313" key="2">
    <source>
        <dbReference type="EMBL" id="KAF2137264.1"/>
    </source>
</evidence>
<dbReference type="EMBL" id="ML995504">
    <property type="protein sequence ID" value="KAF2137264.1"/>
    <property type="molecule type" value="Genomic_DNA"/>
</dbReference>
<feature type="compositionally biased region" description="Polar residues" evidence="1">
    <location>
        <begin position="223"/>
        <end position="232"/>
    </location>
</feature>
<dbReference type="GeneID" id="54301054"/>
<dbReference type="AlphaFoldDB" id="A0A6A6B211"/>
<keyword evidence="3" id="KW-1185">Reference proteome</keyword>
<reference evidence="2" key="1">
    <citation type="journal article" date="2020" name="Stud. Mycol.">
        <title>101 Dothideomycetes genomes: a test case for predicting lifestyles and emergence of pathogens.</title>
        <authorList>
            <person name="Haridas S."/>
            <person name="Albert R."/>
            <person name="Binder M."/>
            <person name="Bloem J."/>
            <person name="Labutti K."/>
            <person name="Salamov A."/>
            <person name="Andreopoulos B."/>
            <person name="Baker S."/>
            <person name="Barry K."/>
            <person name="Bills G."/>
            <person name="Bluhm B."/>
            <person name="Cannon C."/>
            <person name="Castanera R."/>
            <person name="Culley D."/>
            <person name="Daum C."/>
            <person name="Ezra D."/>
            <person name="Gonzalez J."/>
            <person name="Henrissat B."/>
            <person name="Kuo A."/>
            <person name="Liang C."/>
            <person name="Lipzen A."/>
            <person name="Lutzoni F."/>
            <person name="Magnuson J."/>
            <person name="Mondo S."/>
            <person name="Nolan M."/>
            <person name="Ohm R."/>
            <person name="Pangilinan J."/>
            <person name="Park H.-J."/>
            <person name="Ramirez L."/>
            <person name="Alfaro M."/>
            <person name="Sun H."/>
            <person name="Tritt A."/>
            <person name="Yoshinaga Y."/>
            <person name="Zwiers L.-H."/>
            <person name="Turgeon B."/>
            <person name="Goodwin S."/>
            <person name="Spatafora J."/>
            <person name="Crous P."/>
            <person name="Grigoriev I."/>
        </authorList>
    </citation>
    <scope>NUCLEOTIDE SEQUENCE</scope>
    <source>
        <strain evidence="2">CBS 121167</strain>
    </source>
</reference>
<gene>
    <name evidence="2" type="ORF">K452DRAFT_312440</name>
</gene>
<dbReference type="Proteomes" id="UP000799438">
    <property type="component" value="Unassembled WGS sequence"/>
</dbReference>
<organism evidence="2 3">
    <name type="scientific">Aplosporella prunicola CBS 121167</name>
    <dbReference type="NCBI Taxonomy" id="1176127"/>
    <lineage>
        <taxon>Eukaryota</taxon>
        <taxon>Fungi</taxon>
        <taxon>Dikarya</taxon>
        <taxon>Ascomycota</taxon>
        <taxon>Pezizomycotina</taxon>
        <taxon>Dothideomycetes</taxon>
        <taxon>Dothideomycetes incertae sedis</taxon>
        <taxon>Botryosphaeriales</taxon>
        <taxon>Aplosporellaceae</taxon>
        <taxon>Aplosporella</taxon>
    </lineage>
</organism>
<feature type="region of interest" description="Disordered" evidence="1">
    <location>
        <begin position="177"/>
        <end position="233"/>
    </location>
</feature>
<evidence type="ECO:0000313" key="3">
    <source>
        <dbReference type="Proteomes" id="UP000799438"/>
    </source>
</evidence>
<accession>A0A6A6B211</accession>
<protein>
    <submittedName>
        <fullName evidence="2">Uncharacterized protein</fullName>
    </submittedName>
</protein>
<sequence length="273" mass="29860">MANVSNEKVLYKLIETNIMILHPTATSIVIAIGPVQASLERSEEDLQFQAFVVAQMSPETNQTVLATGGPQPFRLKSLLALLVNLKGEVSKLFEKDPTLMAHYGVFQDDIDSNSDIVTSFLDSNFDNNTTAGEDSFDGASSESSAITAIRRTTTYVDKGTMTTSVLIPLKIKSKVKKRDEDLKEPETTSKPSGRSTFSQSTKLHTHGYQPPSVEDDDVERPTTPRSPTSSHCGASEIEKILSGWWRLLWSDPDNAGGRFMAPLCRGLGMAFLG</sequence>
<proteinExistence type="predicted"/>
<feature type="compositionally biased region" description="Polar residues" evidence="1">
    <location>
        <begin position="188"/>
        <end position="202"/>
    </location>
</feature>
<name>A0A6A6B211_9PEZI</name>